<name>A0A0D2P2X0_HYPSF</name>
<dbReference type="AlphaFoldDB" id="A0A0D2P2X0"/>
<evidence type="ECO:0000313" key="1">
    <source>
        <dbReference type="EMBL" id="KJA14920.1"/>
    </source>
</evidence>
<accession>A0A0D2P2X0</accession>
<organism evidence="1 2">
    <name type="scientific">Hypholoma sublateritium (strain FD-334 SS-4)</name>
    <dbReference type="NCBI Taxonomy" id="945553"/>
    <lineage>
        <taxon>Eukaryota</taxon>
        <taxon>Fungi</taxon>
        <taxon>Dikarya</taxon>
        <taxon>Basidiomycota</taxon>
        <taxon>Agaricomycotina</taxon>
        <taxon>Agaricomycetes</taxon>
        <taxon>Agaricomycetidae</taxon>
        <taxon>Agaricales</taxon>
        <taxon>Agaricineae</taxon>
        <taxon>Strophariaceae</taxon>
        <taxon>Hypholoma</taxon>
    </lineage>
</organism>
<sequence>MWPLPPLPSPFSISCLFSACDSIATLPPATGASSLACIHPYTPRHSLSRRIDIPHAPTLFDAPLGAHLVLAAPPPDASCRRPPQCTRVPRPAPFPCTVHSAITASSALSPCTPAPPSVRAAAAAAPAPSPAPFLHPLLPPHTPTDSHTWREMHHAFRIPQYSGATPCPVPSAALSIQYAQLRVATVMHQ</sequence>
<dbReference type="EMBL" id="KN817661">
    <property type="protein sequence ID" value="KJA14920.1"/>
    <property type="molecule type" value="Genomic_DNA"/>
</dbReference>
<evidence type="ECO:0000313" key="2">
    <source>
        <dbReference type="Proteomes" id="UP000054270"/>
    </source>
</evidence>
<proteinExistence type="predicted"/>
<keyword evidence="2" id="KW-1185">Reference proteome</keyword>
<protein>
    <submittedName>
        <fullName evidence="1">Uncharacterized protein</fullName>
    </submittedName>
</protein>
<reference evidence="2" key="1">
    <citation type="submission" date="2014-04" db="EMBL/GenBank/DDBJ databases">
        <title>Evolutionary Origins and Diversification of the Mycorrhizal Mutualists.</title>
        <authorList>
            <consortium name="DOE Joint Genome Institute"/>
            <consortium name="Mycorrhizal Genomics Consortium"/>
            <person name="Kohler A."/>
            <person name="Kuo A."/>
            <person name="Nagy L.G."/>
            <person name="Floudas D."/>
            <person name="Copeland A."/>
            <person name="Barry K.W."/>
            <person name="Cichocki N."/>
            <person name="Veneault-Fourrey C."/>
            <person name="LaButti K."/>
            <person name="Lindquist E.A."/>
            <person name="Lipzen A."/>
            <person name="Lundell T."/>
            <person name="Morin E."/>
            <person name="Murat C."/>
            <person name="Riley R."/>
            <person name="Ohm R."/>
            <person name="Sun H."/>
            <person name="Tunlid A."/>
            <person name="Henrissat B."/>
            <person name="Grigoriev I.V."/>
            <person name="Hibbett D.S."/>
            <person name="Martin F."/>
        </authorList>
    </citation>
    <scope>NUCLEOTIDE SEQUENCE [LARGE SCALE GENOMIC DNA]</scope>
    <source>
        <strain evidence="2">FD-334 SS-4</strain>
    </source>
</reference>
<gene>
    <name evidence="1" type="ORF">HYPSUDRAFT_208327</name>
</gene>
<dbReference type="Proteomes" id="UP000054270">
    <property type="component" value="Unassembled WGS sequence"/>
</dbReference>